<dbReference type="EMBL" id="JAYGJQ010000002">
    <property type="protein sequence ID" value="MEA9357587.1"/>
    <property type="molecule type" value="Genomic_DNA"/>
</dbReference>
<feature type="transmembrane region" description="Helical" evidence="7">
    <location>
        <begin position="38"/>
        <end position="61"/>
    </location>
</feature>
<evidence type="ECO:0000256" key="2">
    <source>
        <dbReference type="ARBA" id="ARBA00006386"/>
    </source>
</evidence>
<protein>
    <submittedName>
        <fullName evidence="8">Permease</fullName>
    </submittedName>
</protein>
<keyword evidence="4 7" id="KW-0812">Transmembrane</keyword>
<keyword evidence="6 7" id="KW-0472">Membrane</keyword>
<comment type="caution">
    <text evidence="8">The sequence shown here is derived from an EMBL/GenBank/DDBJ whole genome shotgun (WGS) entry which is preliminary data.</text>
</comment>
<reference evidence="8 9" key="1">
    <citation type="submission" date="2023-11" db="EMBL/GenBank/DDBJ databases">
        <title>A Novel Polar Bacteriovorax (B. antarcticus) Isolated from the Biocrust in Antarctica.</title>
        <authorList>
            <person name="Mun W."/>
            <person name="Choi S.Y."/>
            <person name="Mitchell R.J."/>
        </authorList>
    </citation>
    <scope>NUCLEOTIDE SEQUENCE [LARGE SCALE GENOMIC DNA]</scope>
    <source>
        <strain evidence="8 9">PP10</strain>
    </source>
</reference>
<keyword evidence="5 7" id="KW-1133">Transmembrane helix</keyword>
<feature type="transmembrane region" description="Helical" evidence="7">
    <location>
        <begin position="114"/>
        <end position="130"/>
    </location>
</feature>
<organism evidence="8 9">
    <name type="scientific">Bacteriovorax antarcticus</name>
    <dbReference type="NCBI Taxonomy" id="3088717"/>
    <lineage>
        <taxon>Bacteria</taxon>
        <taxon>Pseudomonadati</taxon>
        <taxon>Bdellovibrionota</taxon>
        <taxon>Bacteriovoracia</taxon>
        <taxon>Bacteriovoracales</taxon>
        <taxon>Bacteriovoracaceae</taxon>
        <taxon>Bacteriovorax</taxon>
    </lineage>
</organism>
<evidence type="ECO:0000256" key="6">
    <source>
        <dbReference type="ARBA" id="ARBA00023136"/>
    </source>
</evidence>
<proteinExistence type="inferred from homology"/>
<evidence type="ECO:0000256" key="7">
    <source>
        <dbReference type="SAM" id="Phobius"/>
    </source>
</evidence>
<evidence type="ECO:0000256" key="3">
    <source>
        <dbReference type="ARBA" id="ARBA00022475"/>
    </source>
</evidence>
<feature type="transmembrane region" description="Helical" evidence="7">
    <location>
        <begin position="81"/>
        <end position="102"/>
    </location>
</feature>
<comment type="subcellular location">
    <subcellularLocation>
        <location evidence="1">Cell membrane</location>
        <topology evidence="1">Multi-pass membrane protein</topology>
    </subcellularLocation>
</comment>
<dbReference type="RefSeq" id="WP_323577658.1">
    <property type="nucleotide sequence ID" value="NZ_JAYGJQ010000002.1"/>
</dbReference>
<evidence type="ECO:0000313" key="8">
    <source>
        <dbReference type="EMBL" id="MEA9357587.1"/>
    </source>
</evidence>
<evidence type="ECO:0000256" key="4">
    <source>
        <dbReference type="ARBA" id="ARBA00022692"/>
    </source>
</evidence>
<feature type="transmembrane region" description="Helical" evidence="7">
    <location>
        <begin position="6"/>
        <end position="26"/>
    </location>
</feature>
<keyword evidence="3" id="KW-1003">Cell membrane</keyword>
<accession>A0ABU5VYB7</accession>
<sequence length="176" mass="19684">MIVEIIRKYRLFMIVILINVLLFFVMPDIAQKSMTNSFNFLFEVLKILPPVMLLMGLFEVWVSRETIENHLGAESGFHGSLIAILLGSVAVGPLFTAFPIALSLKNKGVRTSNIVIFLGSWATIKIPMILMESSFIGLRFAIMRLVITIPFILGIGYLMEKILKNQQVTQVAVNGP</sequence>
<dbReference type="Proteomes" id="UP001302274">
    <property type="component" value="Unassembled WGS sequence"/>
</dbReference>
<evidence type="ECO:0000256" key="1">
    <source>
        <dbReference type="ARBA" id="ARBA00004651"/>
    </source>
</evidence>
<gene>
    <name evidence="8" type="ORF">SHI21_15265</name>
</gene>
<dbReference type="InterPro" id="IPR005524">
    <property type="entry name" value="DUF318"/>
</dbReference>
<feature type="transmembrane region" description="Helical" evidence="7">
    <location>
        <begin position="136"/>
        <end position="158"/>
    </location>
</feature>
<name>A0ABU5VYB7_9BACT</name>
<keyword evidence="9" id="KW-1185">Reference proteome</keyword>
<comment type="similarity">
    <text evidence="2">Belongs to the UPF0718 family.</text>
</comment>
<evidence type="ECO:0000313" key="9">
    <source>
        <dbReference type="Proteomes" id="UP001302274"/>
    </source>
</evidence>
<evidence type="ECO:0000256" key="5">
    <source>
        <dbReference type="ARBA" id="ARBA00022989"/>
    </source>
</evidence>
<dbReference type="Pfam" id="PF03773">
    <property type="entry name" value="ArsP_1"/>
    <property type="match status" value="1"/>
</dbReference>